<dbReference type="KEGG" id="egu:105048772"/>
<dbReference type="InParanoid" id="A0A6I9RI07"/>
<keyword evidence="4" id="KW-0812">Transmembrane</keyword>
<feature type="compositionally biased region" description="Pro residues" evidence="3">
    <location>
        <begin position="7"/>
        <end position="18"/>
    </location>
</feature>
<protein>
    <submittedName>
        <fullName evidence="6">NDR1/HIN1-like protein 13</fullName>
    </submittedName>
</protein>
<sequence length="276" mass="30382">MAERVAPTPPRPPPPGPRPTTTTPPIDPTDGRPSLPPPAPIKPNPLPRRPTETYVVQFPKEQIYRVPPPENAKLVEQYRNNHNNRHQRRPIVPCLKWTIGIALVLSILAAIVAIIYLLVVGPADPSFSVSRLVLRNPNPRAGSPWKPEYHFTMRVENPSLRMGYSYGAGGKAVLAHDGADIAVGKTKAFDQGYQNTTTFQLVLRRSRMVLPKQIQRSLKGSKDVIPMSLVIEFSVGKTIGGMVMGSKNMDVTCDIKASGLAKEARVVSQECQTKFT</sequence>
<evidence type="ECO:0000313" key="5">
    <source>
        <dbReference type="Proteomes" id="UP000504607"/>
    </source>
</evidence>
<feature type="region of interest" description="Disordered" evidence="3">
    <location>
        <begin position="1"/>
        <end position="50"/>
    </location>
</feature>
<proteinExistence type="predicted"/>
<evidence type="ECO:0000256" key="2">
    <source>
        <dbReference type="ARBA" id="ARBA00023136"/>
    </source>
</evidence>
<evidence type="ECO:0000256" key="3">
    <source>
        <dbReference type="SAM" id="MobiDB-lite"/>
    </source>
</evidence>
<dbReference type="Proteomes" id="UP000504607">
    <property type="component" value="Chromosome 7"/>
</dbReference>
<comment type="subcellular location">
    <subcellularLocation>
        <location evidence="1">Membrane</location>
    </subcellularLocation>
</comment>
<keyword evidence="2 4" id="KW-0472">Membrane</keyword>
<dbReference type="AlphaFoldDB" id="A0A6I9RI07"/>
<evidence type="ECO:0000256" key="4">
    <source>
        <dbReference type="SAM" id="Phobius"/>
    </source>
</evidence>
<organism evidence="5 6">
    <name type="scientific">Elaeis guineensis var. tenera</name>
    <name type="common">Oil palm</name>
    <dbReference type="NCBI Taxonomy" id="51953"/>
    <lineage>
        <taxon>Eukaryota</taxon>
        <taxon>Viridiplantae</taxon>
        <taxon>Streptophyta</taxon>
        <taxon>Embryophyta</taxon>
        <taxon>Tracheophyta</taxon>
        <taxon>Spermatophyta</taxon>
        <taxon>Magnoliopsida</taxon>
        <taxon>Liliopsida</taxon>
        <taxon>Arecaceae</taxon>
        <taxon>Arecoideae</taxon>
        <taxon>Cocoseae</taxon>
        <taxon>Elaeidinae</taxon>
        <taxon>Elaeis</taxon>
    </lineage>
</organism>
<dbReference type="GO" id="GO:0098542">
    <property type="term" value="P:defense response to other organism"/>
    <property type="evidence" value="ECO:0007669"/>
    <property type="project" value="InterPro"/>
</dbReference>
<dbReference type="RefSeq" id="XP_010926522.1">
    <property type="nucleotide sequence ID" value="XM_010928220.3"/>
</dbReference>
<dbReference type="PANTHER" id="PTHR31234">
    <property type="entry name" value="LATE EMBRYOGENESIS ABUNDANT (LEA) HYDROXYPROLINE-RICH GLYCOPROTEIN FAMILY"/>
    <property type="match status" value="1"/>
</dbReference>
<reference evidence="6" key="1">
    <citation type="submission" date="2025-08" db="UniProtKB">
        <authorList>
            <consortium name="RefSeq"/>
        </authorList>
    </citation>
    <scope>IDENTIFICATION</scope>
</reference>
<evidence type="ECO:0000313" key="6">
    <source>
        <dbReference type="RefSeq" id="XP_010926522.1"/>
    </source>
</evidence>
<dbReference type="PANTHER" id="PTHR31234:SF68">
    <property type="entry name" value="EXPRESSED PROTEIN"/>
    <property type="match status" value="1"/>
</dbReference>
<keyword evidence="4" id="KW-1133">Transmembrane helix</keyword>
<dbReference type="OrthoDB" id="996955at2759"/>
<name>A0A6I9RI07_ELAGV</name>
<dbReference type="GO" id="GO:0005886">
    <property type="term" value="C:plasma membrane"/>
    <property type="evidence" value="ECO:0007669"/>
    <property type="project" value="TreeGrafter"/>
</dbReference>
<accession>A0A6I9RI07</accession>
<keyword evidence="5" id="KW-1185">Reference proteome</keyword>
<dbReference type="GeneID" id="105048772"/>
<feature type="compositionally biased region" description="Pro residues" evidence="3">
    <location>
        <begin position="34"/>
        <end position="48"/>
    </location>
</feature>
<feature type="transmembrane region" description="Helical" evidence="4">
    <location>
        <begin position="94"/>
        <end position="119"/>
    </location>
</feature>
<dbReference type="InterPro" id="IPR044839">
    <property type="entry name" value="NDR1-like"/>
</dbReference>
<gene>
    <name evidence="6" type="primary">LOC105048772</name>
</gene>
<evidence type="ECO:0000256" key="1">
    <source>
        <dbReference type="ARBA" id="ARBA00004370"/>
    </source>
</evidence>
<dbReference type="FunCoup" id="A0A6I9RI07">
    <property type="interactions" value="4"/>
</dbReference>